<sequence>MHVEVVPSYSLTNAQKRIWFVENIYPDLGATNLATSFTFSTSLHHDILIKAIHQFISENDSIRLTTIFSQSCNDNKFPMQIIAEDIHPCIPIFDFRFHHQREQVIQEWLSQTTKKPFSFSEGPLYYFAILQKTDAETMLYMKFSHLIADGVAMLYAIKEIVSCYQHLARGEEREKQVKPSYIEMLNREREYLESKRFLLDEAYWSSQFENFPELVSLADHDGLSRNIASERHKLFIQDDLRDRIDSFCEEFGISPYVFFLATFYLYLYRITAKRDIIVGHIISNRSNVRDKHAFGMFASTIPFRHMVNPDLDFVSYCQEIAKEQRQMLRHQKYPYQNLLSKVREQHPNVQQLFTIAMEFQVLEFDMHDDLHYTSDIQFSGYEPQEIVLHIKDRRENKIYQLDFDHHLEIFTEEEIKIWSERYQKLIENALINPMKHIGELDLLTLEEKTKILVDWNRTEKEYPLEKTFVDLFKEQVRQIPGHHAVEFGEKTVSYLELDELSTRMAHSLRREAGPESIIAIMLPRSIEMIVSMLAVCKAGGAYVPIDPDYPSERIAYMLEDSAASVLITSGELDLSNIDFSGERIDVLQSLAEMNNETSVNSQSLETLCFPQPNDLAYVIYTSGSTGKPKGVMIEHKSLSNLIFATRDLYGFSKDTRIIQFSSFSFDASVREIFPALASGSTICMDTKERLLPGKQLIEWLHEKKINMAIIPPSVMAILPDAKLPYLRTLEVAGEACPATIAVRWGKGRRFMNSYGPTEATVCSSSGEYVETDKSEAIDKPVPPDIGRPTSNCKIFILDENQQPVPVGVIGEVYIGGAGIARGYLNREDLTREKFVYIEFEELWQGAIRLYRTGDLARFLPNGRIAYVGRIDDQVKIRGHRIEMGEIEQVLGNHPAVKQCVAVVEENRKYRKKLVVYAVPFSRYFDHSISLTGELRVFLQSQLPFFMIPNVIKIIKDIPLTPNGKIDRTKLNSVELNSKDDQTAYVAPVTEIERVLTKIWQEALGVERVGIHDHFFHIGGDSYRLLFAHQEINSIFRRNLPVIEMFRCPTIHTLAHRLSQEMSIVPTLDSNREIALKRKEAMQKQKQARKRGR</sequence>
<dbReference type="PROSITE" id="PS00455">
    <property type="entry name" value="AMP_BINDING"/>
    <property type="match status" value="1"/>
</dbReference>
<keyword evidence="3" id="KW-0677">Repeat</keyword>
<evidence type="ECO:0000256" key="1">
    <source>
        <dbReference type="ARBA" id="ARBA00001957"/>
    </source>
</evidence>
<dbReference type="PRINTS" id="PR00154">
    <property type="entry name" value="AMPBINDING"/>
</dbReference>
<protein>
    <submittedName>
        <fullName evidence="7">Amino acid adenylation domain-containing protein</fullName>
    </submittedName>
</protein>
<comment type="cofactor">
    <cofactor evidence="1">
        <name>pantetheine 4'-phosphate</name>
        <dbReference type="ChEBI" id="CHEBI:47942"/>
    </cofactor>
</comment>
<dbReference type="GO" id="GO:0003824">
    <property type="term" value="F:catalytic activity"/>
    <property type="evidence" value="ECO:0007669"/>
    <property type="project" value="UniProtKB-KW"/>
</dbReference>
<dbReference type="EMBL" id="CP033464">
    <property type="protein sequence ID" value="QDX94101.1"/>
    <property type="molecule type" value="Genomic_DNA"/>
</dbReference>
<dbReference type="GO" id="GO:0031177">
    <property type="term" value="F:phosphopantetheine binding"/>
    <property type="evidence" value="ECO:0007669"/>
    <property type="project" value="TreeGrafter"/>
</dbReference>
<dbReference type="PROSITE" id="PS50075">
    <property type="entry name" value="CARRIER"/>
    <property type="match status" value="1"/>
</dbReference>
<evidence type="ECO:0000259" key="6">
    <source>
        <dbReference type="PROSITE" id="PS50075"/>
    </source>
</evidence>
<dbReference type="CDD" id="cd05930">
    <property type="entry name" value="A_NRPS"/>
    <property type="match status" value="1"/>
</dbReference>
<organism evidence="7 8">
    <name type="scientific">Brevibacillus laterosporus</name>
    <name type="common">Bacillus laterosporus</name>
    <dbReference type="NCBI Taxonomy" id="1465"/>
    <lineage>
        <taxon>Bacteria</taxon>
        <taxon>Bacillati</taxon>
        <taxon>Bacillota</taxon>
        <taxon>Bacilli</taxon>
        <taxon>Bacillales</taxon>
        <taxon>Paenibacillaceae</taxon>
        <taxon>Brevibacillus</taxon>
    </lineage>
</organism>
<dbReference type="InterPro" id="IPR010071">
    <property type="entry name" value="AA_adenyl_dom"/>
</dbReference>
<dbReference type="FunFam" id="3.40.50.12780:FF:000012">
    <property type="entry name" value="Non-ribosomal peptide synthetase"/>
    <property type="match status" value="1"/>
</dbReference>
<dbReference type="Gene3D" id="3.40.50.980">
    <property type="match status" value="2"/>
</dbReference>
<keyword evidence="4" id="KW-0045">Antibiotic biosynthesis</keyword>
<dbReference type="InterPro" id="IPR025110">
    <property type="entry name" value="AMP-bd_C"/>
</dbReference>
<dbReference type="Pfam" id="PF00668">
    <property type="entry name" value="Condensation"/>
    <property type="match status" value="1"/>
</dbReference>
<dbReference type="InterPro" id="IPR009081">
    <property type="entry name" value="PP-bd_ACP"/>
</dbReference>
<dbReference type="Gene3D" id="3.30.559.10">
    <property type="entry name" value="Chloramphenicol acetyltransferase-like domain"/>
    <property type="match status" value="1"/>
</dbReference>
<dbReference type="InterPro" id="IPR023213">
    <property type="entry name" value="CAT-like_dom_sf"/>
</dbReference>
<evidence type="ECO:0000256" key="5">
    <source>
        <dbReference type="ARBA" id="ARBA00023268"/>
    </source>
</evidence>
<dbReference type="Gene3D" id="3.30.559.30">
    <property type="entry name" value="Nonribosomal peptide synthetase, condensation domain"/>
    <property type="match status" value="1"/>
</dbReference>
<dbReference type="OrthoDB" id="9765680at2"/>
<evidence type="ECO:0000256" key="2">
    <source>
        <dbReference type="ARBA" id="ARBA00006432"/>
    </source>
</evidence>
<gene>
    <name evidence="7" type="ORF">EEL30_18500</name>
</gene>
<dbReference type="SUPFAM" id="SSF56801">
    <property type="entry name" value="Acetyl-CoA synthetase-like"/>
    <property type="match status" value="1"/>
</dbReference>
<dbReference type="InterPro" id="IPR000873">
    <property type="entry name" value="AMP-dep_synth/lig_dom"/>
</dbReference>
<dbReference type="NCBIfam" id="TIGR01733">
    <property type="entry name" value="AA-adenyl-dom"/>
    <property type="match status" value="1"/>
</dbReference>
<dbReference type="Pfam" id="PF00501">
    <property type="entry name" value="AMP-binding"/>
    <property type="match status" value="1"/>
</dbReference>
<dbReference type="Gene3D" id="2.30.38.10">
    <property type="entry name" value="Luciferase, Domain 3"/>
    <property type="match status" value="1"/>
</dbReference>
<feature type="domain" description="Carrier" evidence="6">
    <location>
        <begin position="986"/>
        <end position="1061"/>
    </location>
</feature>
<evidence type="ECO:0000256" key="3">
    <source>
        <dbReference type="ARBA" id="ARBA00022737"/>
    </source>
</evidence>
<dbReference type="AlphaFoldDB" id="A0A518VAS5"/>
<dbReference type="SUPFAM" id="SSF47336">
    <property type="entry name" value="ACP-like"/>
    <property type="match status" value="1"/>
</dbReference>
<dbReference type="InterPro" id="IPR001242">
    <property type="entry name" value="Condensation_dom"/>
</dbReference>
<dbReference type="InterPro" id="IPR045851">
    <property type="entry name" value="AMP-bd_C_sf"/>
</dbReference>
<dbReference type="SUPFAM" id="SSF52777">
    <property type="entry name" value="CoA-dependent acyltransferases"/>
    <property type="match status" value="2"/>
</dbReference>
<dbReference type="Pfam" id="PF13193">
    <property type="entry name" value="AMP-binding_C"/>
    <property type="match status" value="1"/>
</dbReference>
<accession>A0A518VAS5</accession>
<dbReference type="GO" id="GO:0044550">
    <property type="term" value="P:secondary metabolite biosynthetic process"/>
    <property type="evidence" value="ECO:0007669"/>
    <property type="project" value="TreeGrafter"/>
</dbReference>
<keyword evidence="5" id="KW-0511">Multifunctional enzyme</keyword>
<dbReference type="FunFam" id="3.40.50.980:FF:000001">
    <property type="entry name" value="Non-ribosomal peptide synthetase"/>
    <property type="match status" value="1"/>
</dbReference>
<dbReference type="Gene3D" id="1.10.1200.10">
    <property type="entry name" value="ACP-like"/>
    <property type="match status" value="1"/>
</dbReference>
<dbReference type="GO" id="GO:0005737">
    <property type="term" value="C:cytoplasm"/>
    <property type="evidence" value="ECO:0007669"/>
    <property type="project" value="TreeGrafter"/>
</dbReference>
<dbReference type="PANTHER" id="PTHR45527:SF1">
    <property type="entry name" value="FATTY ACID SYNTHASE"/>
    <property type="match status" value="1"/>
</dbReference>
<dbReference type="GO" id="GO:0008610">
    <property type="term" value="P:lipid biosynthetic process"/>
    <property type="evidence" value="ECO:0007669"/>
    <property type="project" value="UniProtKB-ARBA"/>
</dbReference>
<keyword evidence="8" id="KW-1185">Reference proteome</keyword>
<dbReference type="InterPro" id="IPR020459">
    <property type="entry name" value="AMP-binding"/>
</dbReference>
<name>A0A518VAS5_BRELA</name>
<dbReference type="PANTHER" id="PTHR45527">
    <property type="entry name" value="NONRIBOSOMAL PEPTIDE SYNTHETASE"/>
    <property type="match status" value="1"/>
</dbReference>
<dbReference type="Proteomes" id="UP000319432">
    <property type="component" value="Chromosome"/>
</dbReference>
<dbReference type="Pfam" id="PF00550">
    <property type="entry name" value="PP-binding"/>
    <property type="match status" value="1"/>
</dbReference>
<dbReference type="Gene3D" id="3.30.300.30">
    <property type="match status" value="1"/>
</dbReference>
<dbReference type="GO" id="GO:0043041">
    <property type="term" value="P:amino acid activation for nonribosomal peptide biosynthetic process"/>
    <property type="evidence" value="ECO:0007669"/>
    <property type="project" value="TreeGrafter"/>
</dbReference>
<reference evidence="7 8" key="1">
    <citation type="submission" date="2018-11" db="EMBL/GenBank/DDBJ databases">
        <title>Phylogenetic determinants of toxin gene distribution in genomes of Brevibacillus laterosporus.</title>
        <authorList>
            <person name="Glare T.R."/>
            <person name="Durrant A."/>
            <person name="Berry C."/>
            <person name="Palma L."/>
            <person name="Ormskirk M."/>
            <person name="Cox M.O."/>
        </authorList>
    </citation>
    <scope>NUCLEOTIDE SEQUENCE [LARGE SCALE GENOMIC DNA]</scope>
    <source>
        <strain evidence="7 8">1821L</strain>
    </source>
</reference>
<comment type="similarity">
    <text evidence="2">Belongs to the ATP-dependent AMP-binding enzyme family.</text>
</comment>
<proteinExistence type="inferred from homology"/>
<evidence type="ECO:0000313" key="8">
    <source>
        <dbReference type="Proteomes" id="UP000319432"/>
    </source>
</evidence>
<dbReference type="InterPro" id="IPR020845">
    <property type="entry name" value="AMP-binding_CS"/>
</dbReference>
<dbReference type="InterPro" id="IPR036736">
    <property type="entry name" value="ACP-like_sf"/>
</dbReference>
<evidence type="ECO:0000256" key="4">
    <source>
        <dbReference type="ARBA" id="ARBA00023194"/>
    </source>
</evidence>
<evidence type="ECO:0000313" key="7">
    <source>
        <dbReference type="EMBL" id="QDX94101.1"/>
    </source>
</evidence>
<dbReference type="GO" id="GO:0017000">
    <property type="term" value="P:antibiotic biosynthetic process"/>
    <property type="evidence" value="ECO:0007669"/>
    <property type="project" value="UniProtKB-KW"/>
</dbReference>